<feature type="domain" description="Secretion system C-terminal sorting" evidence="6">
    <location>
        <begin position="284"/>
        <end position="355"/>
    </location>
</feature>
<evidence type="ECO:0000256" key="3">
    <source>
        <dbReference type="ARBA" id="ARBA00022729"/>
    </source>
</evidence>
<dbReference type="RefSeq" id="WP_136402638.1">
    <property type="nucleotide sequence ID" value="NZ_SSNZ01000002.1"/>
</dbReference>
<dbReference type="Pfam" id="PF04231">
    <property type="entry name" value="Endonuclease_1"/>
    <property type="match status" value="1"/>
</dbReference>
<dbReference type="NCBIfam" id="TIGR04183">
    <property type="entry name" value="Por_Secre_tail"/>
    <property type="match status" value="1"/>
</dbReference>
<dbReference type="Pfam" id="PF18962">
    <property type="entry name" value="Por_Secre_tail"/>
    <property type="match status" value="1"/>
</dbReference>
<keyword evidence="3 5" id="KW-0732">Signal</keyword>
<dbReference type="OrthoDB" id="5485925at2"/>
<accession>A0A4S4A034</accession>
<dbReference type="AlphaFoldDB" id="A0A4S4A034"/>
<sequence>MTKFYLSAFLMSVVTAFAQIPQGYYNSATGTGYTLKTQLFNIIKNHNAKSYNALYTCYQTSDRDYFYENDGTILDIYSEKPNGPDYYNFSATNTGDRCGNYSNEGDCFNREHLMPQSVFNEASPMVSDAHHILPTDGKVNGMRSNYPFGMVSSPTWTSKNGSKLGNNTTSGYSGKAFEPIDEFKGDVARCLLYFVTRYEDKVANWNHAMLNNTSNQALSNWFKNILLTWHNQDPVSPREIARNNAIYAFQGNRNPYIDHPEYVAMIWGQVLATDTFDALAAVTVYPNPSNTNRISIQSEKALDEITLITLNGQVLQQIKNPTGNQGTYTLENLPQGFYFVKMAAENQSTTRKVIIN</sequence>
<evidence type="ECO:0000256" key="1">
    <source>
        <dbReference type="ARBA" id="ARBA00006429"/>
    </source>
</evidence>
<comment type="caution">
    <text evidence="7">The sequence shown here is derived from an EMBL/GenBank/DDBJ whole genome shotgun (WGS) entry which is preliminary data.</text>
</comment>
<protein>
    <submittedName>
        <fullName evidence="7">T9SS type A sorting domain-containing protein</fullName>
    </submittedName>
</protein>
<dbReference type="InterPro" id="IPR044925">
    <property type="entry name" value="His-Me_finger_sf"/>
</dbReference>
<feature type="signal peptide" evidence="5">
    <location>
        <begin position="1"/>
        <end position="18"/>
    </location>
</feature>
<name>A0A4S4A034_9FLAO</name>
<evidence type="ECO:0000313" key="8">
    <source>
        <dbReference type="Proteomes" id="UP000307507"/>
    </source>
</evidence>
<dbReference type="EMBL" id="SSNZ01000002">
    <property type="protein sequence ID" value="THF51654.1"/>
    <property type="molecule type" value="Genomic_DNA"/>
</dbReference>
<reference evidence="7 8" key="1">
    <citation type="submission" date="2019-04" db="EMBL/GenBank/DDBJ databases">
        <title>Flavobacterium sp. nov. isolated from construction timber.</title>
        <authorList>
            <person name="Lin S.-Y."/>
            <person name="Chang C.-T."/>
            <person name="Young C.-C."/>
        </authorList>
    </citation>
    <scope>NUCLEOTIDE SEQUENCE [LARGE SCALE GENOMIC DNA]</scope>
    <source>
        <strain evidence="7 8">CC-CTC003</strain>
    </source>
</reference>
<dbReference type="GO" id="GO:0016787">
    <property type="term" value="F:hydrolase activity"/>
    <property type="evidence" value="ECO:0007669"/>
    <property type="project" value="UniProtKB-KW"/>
</dbReference>
<keyword evidence="8" id="KW-1185">Reference proteome</keyword>
<gene>
    <name evidence="7" type="ORF">E6C50_07785</name>
</gene>
<organism evidence="7 8">
    <name type="scientific">Flavobacterium supellecticarium</name>
    <dbReference type="NCBI Taxonomy" id="2565924"/>
    <lineage>
        <taxon>Bacteria</taxon>
        <taxon>Pseudomonadati</taxon>
        <taxon>Bacteroidota</taxon>
        <taxon>Flavobacteriia</taxon>
        <taxon>Flavobacteriales</taxon>
        <taxon>Flavobacteriaceae</taxon>
        <taxon>Flavobacterium</taxon>
    </lineage>
</organism>
<dbReference type="PANTHER" id="PTHR33607:SF2">
    <property type="entry name" value="ENDONUCLEASE-1"/>
    <property type="match status" value="1"/>
</dbReference>
<keyword evidence="2" id="KW-0540">Nuclease</keyword>
<evidence type="ECO:0000256" key="4">
    <source>
        <dbReference type="ARBA" id="ARBA00022801"/>
    </source>
</evidence>
<dbReference type="InterPro" id="IPR026444">
    <property type="entry name" value="Secre_tail"/>
</dbReference>
<dbReference type="InterPro" id="IPR007346">
    <property type="entry name" value="Endonuclease-I"/>
</dbReference>
<evidence type="ECO:0000256" key="2">
    <source>
        <dbReference type="ARBA" id="ARBA00022722"/>
    </source>
</evidence>
<dbReference type="Proteomes" id="UP000307507">
    <property type="component" value="Unassembled WGS sequence"/>
</dbReference>
<keyword evidence="4" id="KW-0378">Hydrolase</keyword>
<dbReference type="GO" id="GO:0004518">
    <property type="term" value="F:nuclease activity"/>
    <property type="evidence" value="ECO:0007669"/>
    <property type="project" value="UniProtKB-KW"/>
</dbReference>
<comment type="similarity">
    <text evidence="1">Belongs to the EndA/NucM nuclease family.</text>
</comment>
<dbReference type="SUPFAM" id="SSF54060">
    <property type="entry name" value="His-Me finger endonucleases"/>
    <property type="match status" value="1"/>
</dbReference>
<evidence type="ECO:0000256" key="5">
    <source>
        <dbReference type="SAM" id="SignalP"/>
    </source>
</evidence>
<evidence type="ECO:0000259" key="6">
    <source>
        <dbReference type="Pfam" id="PF18962"/>
    </source>
</evidence>
<dbReference type="PANTHER" id="PTHR33607">
    <property type="entry name" value="ENDONUCLEASE-1"/>
    <property type="match status" value="1"/>
</dbReference>
<evidence type="ECO:0000313" key="7">
    <source>
        <dbReference type="EMBL" id="THF51654.1"/>
    </source>
</evidence>
<feature type="chain" id="PRO_5020812889" evidence="5">
    <location>
        <begin position="19"/>
        <end position="356"/>
    </location>
</feature>
<proteinExistence type="inferred from homology"/>